<feature type="region of interest" description="Disordered" evidence="5">
    <location>
        <begin position="224"/>
        <end position="249"/>
    </location>
</feature>
<evidence type="ECO:0000256" key="4">
    <source>
        <dbReference type="ARBA" id="ARBA00023136"/>
    </source>
</evidence>
<evidence type="ECO:0000256" key="6">
    <source>
        <dbReference type="SAM" id="Phobius"/>
    </source>
</evidence>
<gene>
    <name evidence="7" type="ORF">Purlil1_2349</name>
</gene>
<feature type="region of interest" description="Disordered" evidence="5">
    <location>
        <begin position="309"/>
        <end position="372"/>
    </location>
</feature>
<dbReference type="NCBIfam" id="TIGR01197">
    <property type="entry name" value="nramp"/>
    <property type="match status" value="1"/>
</dbReference>
<dbReference type="InterPro" id="IPR001046">
    <property type="entry name" value="NRAMP_fam"/>
</dbReference>
<feature type="transmembrane region" description="Helical" evidence="6">
    <location>
        <begin position="778"/>
        <end position="801"/>
    </location>
</feature>
<keyword evidence="8" id="KW-1185">Reference proteome</keyword>
<keyword evidence="2 6" id="KW-0812">Transmembrane</keyword>
<dbReference type="PRINTS" id="PR00447">
    <property type="entry name" value="NATRESASSCMP"/>
</dbReference>
<feature type="compositionally biased region" description="Polar residues" evidence="5">
    <location>
        <begin position="330"/>
        <end position="344"/>
    </location>
</feature>
<feature type="transmembrane region" description="Helical" evidence="6">
    <location>
        <begin position="542"/>
        <end position="564"/>
    </location>
</feature>
<sequence>MMGIQPREGSTPGPPKRRRVAIEAGRVSIRESDVWTGHGSKHPTARGSVAGQQLAASQPDAWRCEMAAAVQMAKPGVGPCSSSSTSTREGGSDMEFDPPGGGHPRRRVLNTTTQQPPLHPSTDPSIHPRYVLDGGRAWMLPQPLHRNDDAHTAIGAIAARSNDRKESNDRNDSNDRKESNDNNDSNDSNGSNRQRAAAVPYLRQCAVTIIGAAWGYSVAEGKNSQQPRMRQESSNFSPLPPPSTTISVPGSWTDIRKAVIARPPSVSFPPFPATHTSSTVVVHLTPCVLAIPWTTDRSKVAGGGLVHLSEQPEAPASPPKEKKNPPDDASQFSTMGQPGRSTGVSFAAGGSDGIQPIEDVEERPTSKDQPDVVLRTAAFRRNSAEQAKTAIEKMKHWALTFSKFIGPGFMISVAYIDPGNYATDIAAGASYQYKLLFVVLLSNLFAILLQSLAIQLGTITGLDLSSMCRVYLPRWLNYTLYALAEIAIIATDLAEVIGTAIALNLLIPKLPLVAGCALSILDVMAILFFYRPDGSMKGLRLFEAFVCLLVLGVVICFCIELSMIKETSVGTVFKGYLPSSALVESEGLYQACGILGATVMPHSLFLGSGIVQPRLREYDTRHGLMPQEPVSAASSTSDGYDKPTYLPSHAAIKHSLKYSITELGLSLFTFALFVNSAILIVAGASLYQNPDALDADIFGIHDLLSKSISPAVGTIFALALLLSGISAGIVCTIAGQMVSEGALRWKLKPWLRRLVTRSISIVPSVVIAAAVGRPGLNAALTGSQVVLSSVLPFVTLPLIYFTARSRFMTVQPGMARYMLDSDDEGRPLTGSVALPGGIDMSNPWWLTVAGLLVWLVICVMNVANLVLLGLGKA</sequence>
<feature type="transmembrane region" description="Helical" evidence="6">
    <location>
        <begin position="436"/>
        <end position="459"/>
    </location>
</feature>
<dbReference type="NCBIfam" id="NF037982">
    <property type="entry name" value="Nramp_1"/>
    <property type="match status" value="1"/>
</dbReference>
<dbReference type="Proteomes" id="UP001287286">
    <property type="component" value="Unassembled WGS sequence"/>
</dbReference>
<reference evidence="7 8" key="1">
    <citation type="journal article" date="2024" name="Microbiol. Resour. Announc.">
        <title>Genome annotations for the ascomycete fungi Trichoderma harzianum, Trichoderma aggressivum, and Purpureocillium lilacinum.</title>
        <authorList>
            <person name="Beijen E.P.W."/>
            <person name="Ohm R.A."/>
        </authorList>
    </citation>
    <scope>NUCLEOTIDE SEQUENCE [LARGE SCALE GENOMIC DNA]</scope>
    <source>
        <strain evidence="7 8">CBS 150709</strain>
    </source>
</reference>
<organism evidence="7 8">
    <name type="scientific">Purpureocillium lilacinum</name>
    <name type="common">Paecilomyces lilacinus</name>
    <dbReference type="NCBI Taxonomy" id="33203"/>
    <lineage>
        <taxon>Eukaryota</taxon>
        <taxon>Fungi</taxon>
        <taxon>Dikarya</taxon>
        <taxon>Ascomycota</taxon>
        <taxon>Pezizomycotina</taxon>
        <taxon>Sordariomycetes</taxon>
        <taxon>Hypocreomycetidae</taxon>
        <taxon>Hypocreales</taxon>
        <taxon>Ophiocordycipitaceae</taxon>
        <taxon>Purpureocillium</taxon>
    </lineage>
</organism>
<evidence type="ECO:0000256" key="1">
    <source>
        <dbReference type="ARBA" id="ARBA00004141"/>
    </source>
</evidence>
<feature type="region of interest" description="Disordered" evidence="5">
    <location>
        <begin position="25"/>
        <end position="54"/>
    </location>
</feature>
<feature type="transmembrane region" description="Helical" evidence="6">
    <location>
        <begin position="754"/>
        <end position="772"/>
    </location>
</feature>
<evidence type="ECO:0000256" key="3">
    <source>
        <dbReference type="ARBA" id="ARBA00022989"/>
    </source>
</evidence>
<keyword evidence="3 6" id="KW-1133">Transmembrane helix</keyword>
<dbReference type="EMBL" id="JAWRVI010000006">
    <property type="protein sequence ID" value="KAK4093192.1"/>
    <property type="molecule type" value="Genomic_DNA"/>
</dbReference>
<evidence type="ECO:0000256" key="2">
    <source>
        <dbReference type="ARBA" id="ARBA00022692"/>
    </source>
</evidence>
<dbReference type="Pfam" id="PF01566">
    <property type="entry name" value="Nramp"/>
    <property type="match status" value="1"/>
</dbReference>
<dbReference type="PANTHER" id="PTHR11706">
    <property type="entry name" value="SOLUTE CARRIER PROTEIN FAMILY 11 MEMBER"/>
    <property type="match status" value="1"/>
</dbReference>
<name>A0ABR0CAG2_PURLI</name>
<evidence type="ECO:0000256" key="5">
    <source>
        <dbReference type="SAM" id="MobiDB-lite"/>
    </source>
</evidence>
<feature type="region of interest" description="Disordered" evidence="5">
    <location>
        <begin position="74"/>
        <end position="129"/>
    </location>
</feature>
<evidence type="ECO:0000313" key="7">
    <source>
        <dbReference type="EMBL" id="KAK4093192.1"/>
    </source>
</evidence>
<keyword evidence="4 6" id="KW-0472">Membrane</keyword>
<feature type="compositionally biased region" description="Basic and acidic residues" evidence="5">
    <location>
        <begin position="161"/>
        <end position="180"/>
    </location>
</feature>
<accession>A0ABR0CAG2</accession>
<evidence type="ECO:0008006" key="9">
    <source>
        <dbReference type="Google" id="ProtNLM"/>
    </source>
</evidence>
<feature type="transmembrane region" description="Helical" evidence="6">
    <location>
        <begin position="844"/>
        <end position="870"/>
    </location>
</feature>
<proteinExistence type="predicted"/>
<evidence type="ECO:0000313" key="8">
    <source>
        <dbReference type="Proteomes" id="UP001287286"/>
    </source>
</evidence>
<comment type="subcellular location">
    <subcellularLocation>
        <location evidence="1">Membrane</location>
        <topology evidence="1">Multi-pass membrane protein</topology>
    </subcellularLocation>
</comment>
<protein>
    <recommendedName>
        <fullName evidence="9">Transporter protein smf2</fullName>
    </recommendedName>
</protein>
<feature type="compositionally biased region" description="Low complexity" evidence="5">
    <location>
        <begin position="182"/>
        <end position="193"/>
    </location>
</feature>
<feature type="region of interest" description="Disordered" evidence="5">
    <location>
        <begin position="157"/>
        <end position="193"/>
    </location>
</feature>
<feature type="transmembrane region" description="Helical" evidence="6">
    <location>
        <begin position="707"/>
        <end position="733"/>
    </location>
</feature>
<feature type="transmembrane region" description="Helical" evidence="6">
    <location>
        <begin position="480"/>
        <end position="506"/>
    </location>
</feature>
<feature type="compositionally biased region" description="Polar residues" evidence="5">
    <location>
        <begin position="224"/>
        <end position="237"/>
    </location>
</feature>
<dbReference type="PANTHER" id="PTHR11706:SF101">
    <property type="entry name" value="MANGANESE TRANSPORTER SMF1"/>
    <property type="match status" value="1"/>
</dbReference>
<feature type="transmembrane region" description="Helical" evidence="6">
    <location>
        <begin position="663"/>
        <end position="687"/>
    </location>
</feature>
<feature type="transmembrane region" description="Helical" evidence="6">
    <location>
        <begin position="512"/>
        <end position="530"/>
    </location>
</feature>
<feature type="transmembrane region" description="Helical" evidence="6">
    <location>
        <begin position="397"/>
        <end position="416"/>
    </location>
</feature>
<comment type="caution">
    <text evidence="7">The sequence shown here is derived from an EMBL/GenBank/DDBJ whole genome shotgun (WGS) entry which is preliminary data.</text>
</comment>